<dbReference type="InterPro" id="IPR011898">
    <property type="entry name" value="PorD_KorD"/>
</dbReference>
<sequence length="109" mass="12556">MTSYTKRLVGWRNIPIGGAIIQPGNSAERFVGDWRVFKPIINQDKCVRCYLCWVYCPEPAIRIVDKPYKTSTGREWKVTLEVDYNYCKGCGICVEECPVKAIDFVEEVK</sequence>
<name>A0A7C4BDF4_9CREN</name>
<dbReference type="GO" id="GO:0051539">
    <property type="term" value="F:4 iron, 4 sulfur cluster binding"/>
    <property type="evidence" value="ECO:0007669"/>
    <property type="project" value="UniProtKB-KW"/>
</dbReference>
<keyword evidence="7" id="KW-0411">Iron-sulfur</keyword>
<evidence type="ECO:0000256" key="5">
    <source>
        <dbReference type="ARBA" id="ARBA00022982"/>
    </source>
</evidence>
<keyword evidence="5" id="KW-0813">Transport</keyword>
<evidence type="ECO:0000256" key="7">
    <source>
        <dbReference type="ARBA" id="ARBA00023014"/>
    </source>
</evidence>
<feature type="domain" description="4Fe-4S ferredoxin-type" evidence="8">
    <location>
        <begin position="78"/>
        <end position="107"/>
    </location>
</feature>
<dbReference type="EMBL" id="DTFF01000064">
    <property type="protein sequence ID" value="HGI88315.1"/>
    <property type="molecule type" value="Genomic_DNA"/>
</dbReference>
<keyword evidence="2" id="KW-0004">4Fe-4S</keyword>
<feature type="domain" description="4Fe-4S ferredoxin-type" evidence="8">
    <location>
        <begin position="37"/>
        <end position="66"/>
    </location>
</feature>
<dbReference type="NCBIfam" id="TIGR02179">
    <property type="entry name" value="PorD_KorD"/>
    <property type="match status" value="1"/>
</dbReference>
<dbReference type="PROSITE" id="PS51379">
    <property type="entry name" value="4FE4S_FER_2"/>
    <property type="match status" value="2"/>
</dbReference>
<keyword evidence="5" id="KW-0249">Electron transport</keyword>
<dbReference type="PANTHER" id="PTHR43724:SF1">
    <property type="entry name" value="PYRUVATE SYNTHASE SUBUNIT PORD"/>
    <property type="match status" value="1"/>
</dbReference>
<keyword evidence="4" id="KW-0677">Repeat</keyword>
<keyword evidence="6" id="KW-0408">Iron</keyword>
<organism evidence="9">
    <name type="scientific">Ignisphaera aggregans</name>
    <dbReference type="NCBI Taxonomy" id="334771"/>
    <lineage>
        <taxon>Archaea</taxon>
        <taxon>Thermoproteota</taxon>
        <taxon>Thermoprotei</taxon>
        <taxon>Desulfurococcales</taxon>
        <taxon>Desulfurococcaceae</taxon>
        <taxon>Ignisphaera</taxon>
    </lineage>
</organism>
<evidence type="ECO:0000259" key="8">
    <source>
        <dbReference type="PROSITE" id="PS51379"/>
    </source>
</evidence>
<dbReference type="GO" id="GO:0016625">
    <property type="term" value="F:oxidoreductase activity, acting on the aldehyde or oxo group of donors, iron-sulfur protein as acceptor"/>
    <property type="evidence" value="ECO:0007669"/>
    <property type="project" value="InterPro"/>
</dbReference>
<keyword evidence="3" id="KW-0479">Metal-binding</keyword>
<gene>
    <name evidence="9" type="ORF">ENV14_08035</name>
</gene>
<dbReference type="PANTHER" id="PTHR43724">
    <property type="entry name" value="PYRUVATE SYNTHASE SUBUNIT PORD"/>
    <property type="match status" value="1"/>
</dbReference>
<comment type="cofactor">
    <cofactor evidence="1">
        <name>[4Fe-4S] cluster</name>
        <dbReference type="ChEBI" id="CHEBI:49883"/>
    </cofactor>
</comment>
<proteinExistence type="predicted"/>
<dbReference type="Pfam" id="PF14697">
    <property type="entry name" value="Fer4_21"/>
    <property type="match status" value="1"/>
</dbReference>
<evidence type="ECO:0000256" key="6">
    <source>
        <dbReference type="ARBA" id="ARBA00023004"/>
    </source>
</evidence>
<dbReference type="GO" id="GO:0046872">
    <property type="term" value="F:metal ion binding"/>
    <property type="evidence" value="ECO:0007669"/>
    <property type="project" value="UniProtKB-KW"/>
</dbReference>
<dbReference type="InterPro" id="IPR017896">
    <property type="entry name" value="4Fe4S_Fe-S-bd"/>
</dbReference>
<evidence type="ECO:0000256" key="1">
    <source>
        <dbReference type="ARBA" id="ARBA00001966"/>
    </source>
</evidence>
<dbReference type="AlphaFoldDB" id="A0A7C4BDF4"/>
<evidence type="ECO:0000256" key="2">
    <source>
        <dbReference type="ARBA" id="ARBA00022485"/>
    </source>
</evidence>
<dbReference type="PROSITE" id="PS00198">
    <property type="entry name" value="4FE4S_FER_1"/>
    <property type="match status" value="1"/>
</dbReference>
<reference evidence="9" key="1">
    <citation type="journal article" date="2020" name="mSystems">
        <title>Genome- and Community-Level Interaction Insights into Carbon Utilization and Element Cycling Functions of Hydrothermarchaeota in Hydrothermal Sediment.</title>
        <authorList>
            <person name="Zhou Z."/>
            <person name="Liu Y."/>
            <person name="Xu W."/>
            <person name="Pan J."/>
            <person name="Luo Z.H."/>
            <person name="Li M."/>
        </authorList>
    </citation>
    <scope>NUCLEOTIDE SEQUENCE [LARGE SCALE GENOMIC DNA]</scope>
    <source>
        <strain evidence="9">SpSt-732</strain>
    </source>
</reference>
<evidence type="ECO:0000313" key="9">
    <source>
        <dbReference type="EMBL" id="HGI88315.1"/>
    </source>
</evidence>
<dbReference type="InterPro" id="IPR017900">
    <property type="entry name" value="4Fe4S_Fe_S_CS"/>
</dbReference>
<evidence type="ECO:0000256" key="4">
    <source>
        <dbReference type="ARBA" id="ARBA00022737"/>
    </source>
</evidence>
<evidence type="ECO:0000256" key="3">
    <source>
        <dbReference type="ARBA" id="ARBA00022723"/>
    </source>
</evidence>
<comment type="caution">
    <text evidence="9">The sequence shown here is derived from an EMBL/GenBank/DDBJ whole genome shotgun (WGS) entry which is preliminary data.</text>
</comment>
<accession>A0A7C4BDF4</accession>
<dbReference type="SUPFAM" id="SSF54862">
    <property type="entry name" value="4Fe-4S ferredoxins"/>
    <property type="match status" value="1"/>
</dbReference>
<protein>
    <submittedName>
        <fullName evidence="9">4Fe-4S dicluster domain-containing protein</fullName>
    </submittedName>
</protein>
<dbReference type="Gene3D" id="3.30.70.3270">
    <property type="match status" value="1"/>
</dbReference>